<sequence>MLTPLQTDLAAVVEGVNLVWVLTVTFLIFFMHAGFAMLEAGQVRSKNVANQLTKNLLTWSVGVVVYFLLGAAVSTIVGGLTGGGPVSVSGAFADVYAPEAAATTAWVDWLFGAVFAMTAATIVSGAVAGRARLRAYVSYTVLLAGVIYPVVVGVTWAGGFLSTLGFHDFAGGMIVHGMGGIAGLTAAWVIGPRMDRYNDDGSANVIPGHSMTFAVLGTLILAFGWYGFNVGTAASPLALTESGEVTLGAFAYVGRVALVTTLGMAAGAIGAAGMAMYQTGKVDTLYVANGLLAGLVGVTAIADAIVWPGALVVGLLCGVQLPLVFSFVEKRLKIDDVCAVFPVHGSAGVLGAVLFPVFATGVWNGSASVVELAVPQLVGVAVIGVWTFVATAAVFGLFRSTGQARVTREHEREGLDTSEHGVDTYPEFGRPESETGLRADGGAFTDAEREE</sequence>
<feature type="transmembrane region" description="Helical" evidence="10">
    <location>
        <begin position="169"/>
        <end position="190"/>
    </location>
</feature>
<proteinExistence type="inferred from homology"/>
<dbReference type="STRING" id="553467.SAMN04488063_0208"/>
<evidence type="ECO:0000256" key="6">
    <source>
        <dbReference type="ARBA" id="ARBA00023136"/>
    </source>
</evidence>
<feature type="transmembrane region" description="Helical" evidence="10">
    <location>
        <begin position="378"/>
        <end position="398"/>
    </location>
</feature>
<evidence type="ECO:0000256" key="1">
    <source>
        <dbReference type="ARBA" id="ARBA00004141"/>
    </source>
</evidence>
<gene>
    <name evidence="12" type="ORF">SAMN04488063_0208</name>
</gene>
<evidence type="ECO:0000256" key="5">
    <source>
        <dbReference type="ARBA" id="ARBA00022989"/>
    </source>
</evidence>
<keyword evidence="6 10" id="KW-0472">Membrane</keyword>
<dbReference type="GO" id="GO:0016020">
    <property type="term" value="C:membrane"/>
    <property type="evidence" value="ECO:0007669"/>
    <property type="project" value="UniProtKB-SubCell"/>
</dbReference>
<feature type="transmembrane region" description="Helical" evidence="10">
    <location>
        <begin position="136"/>
        <end position="157"/>
    </location>
</feature>
<evidence type="ECO:0000256" key="7">
    <source>
        <dbReference type="ARBA" id="ARBA00023177"/>
    </source>
</evidence>
<dbReference type="PANTHER" id="PTHR11730">
    <property type="entry name" value="AMMONIUM TRANSPORTER"/>
    <property type="match status" value="1"/>
</dbReference>
<feature type="region of interest" description="Disordered" evidence="9">
    <location>
        <begin position="408"/>
        <end position="451"/>
    </location>
</feature>
<evidence type="ECO:0000259" key="11">
    <source>
        <dbReference type="Pfam" id="PF00909"/>
    </source>
</evidence>
<evidence type="ECO:0000256" key="4">
    <source>
        <dbReference type="ARBA" id="ARBA00022692"/>
    </source>
</evidence>
<keyword evidence="7" id="KW-0924">Ammonia transport</keyword>
<dbReference type="InterPro" id="IPR029020">
    <property type="entry name" value="Ammonium/urea_transptr"/>
</dbReference>
<name>A0A1I2LC04_9EURY</name>
<dbReference type="EMBL" id="FOOQ01000001">
    <property type="protein sequence ID" value="SFF76814.1"/>
    <property type="molecule type" value="Genomic_DNA"/>
</dbReference>
<organism evidence="12 13">
    <name type="scientific">Halopelagius inordinatus</name>
    <dbReference type="NCBI Taxonomy" id="553467"/>
    <lineage>
        <taxon>Archaea</taxon>
        <taxon>Methanobacteriati</taxon>
        <taxon>Methanobacteriota</taxon>
        <taxon>Stenosarchaea group</taxon>
        <taxon>Halobacteria</taxon>
        <taxon>Halobacteriales</taxon>
        <taxon>Haloferacaceae</taxon>
    </lineage>
</organism>
<keyword evidence="13" id="KW-1185">Reference proteome</keyword>
<dbReference type="Proteomes" id="UP000198876">
    <property type="component" value="Unassembled WGS sequence"/>
</dbReference>
<evidence type="ECO:0000256" key="9">
    <source>
        <dbReference type="SAM" id="MobiDB-lite"/>
    </source>
</evidence>
<dbReference type="PROSITE" id="PS01219">
    <property type="entry name" value="AMMONIUM_TRANSP"/>
    <property type="match status" value="1"/>
</dbReference>
<feature type="transmembrane region" description="Helical" evidence="10">
    <location>
        <begin position="109"/>
        <end position="129"/>
    </location>
</feature>
<keyword evidence="4 10" id="KW-0812">Transmembrane</keyword>
<feature type="transmembrane region" description="Helical" evidence="10">
    <location>
        <begin position="18"/>
        <end position="38"/>
    </location>
</feature>
<feature type="compositionally biased region" description="Basic and acidic residues" evidence="9">
    <location>
        <begin position="408"/>
        <end position="422"/>
    </location>
</feature>
<dbReference type="GO" id="GO:0008519">
    <property type="term" value="F:ammonium channel activity"/>
    <property type="evidence" value="ECO:0007669"/>
    <property type="project" value="InterPro"/>
</dbReference>
<evidence type="ECO:0000313" key="12">
    <source>
        <dbReference type="EMBL" id="SFF76814.1"/>
    </source>
</evidence>
<dbReference type="OrthoDB" id="10960at2157"/>
<evidence type="ECO:0000256" key="8">
    <source>
        <dbReference type="ARBA" id="ARBA00045370"/>
    </source>
</evidence>
<accession>A0A1I2LC04</accession>
<evidence type="ECO:0000256" key="10">
    <source>
        <dbReference type="SAM" id="Phobius"/>
    </source>
</evidence>
<feature type="transmembrane region" description="Helical" evidence="10">
    <location>
        <begin position="59"/>
        <end position="80"/>
    </location>
</feature>
<feature type="transmembrane region" description="Helical" evidence="10">
    <location>
        <begin position="337"/>
        <end position="358"/>
    </location>
</feature>
<comment type="function">
    <text evidence="8">Involved in the uptake of ammonium/ammonia (NH(4)(+)/NH(3)). Transport is electrogenic.</text>
</comment>
<comment type="subcellular location">
    <subcellularLocation>
        <location evidence="1">Membrane</location>
        <topology evidence="1">Multi-pass membrane protein</topology>
    </subcellularLocation>
</comment>
<protein>
    <submittedName>
        <fullName evidence="12">Ammonium transporter, Amt family</fullName>
    </submittedName>
</protein>
<evidence type="ECO:0000313" key="13">
    <source>
        <dbReference type="Proteomes" id="UP000198876"/>
    </source>
</evidence>
<evidence type="ECO:0000256" key="3">
    <source>
        <dbReference type="ARBA" id="ARBA00022448"/>
    </source>
</evidence>
<dbReference type="InterPro" id="IPR024041">
    <property type="entry name" value="NH4_transpt_AmtB-like_dom"/>
</dbReference>
<comment type="similarity">
    <text evidence="2">Belongs to the ammonia transporter channel (TC 1.A.11.2) family.</text>
</comment>
<keyword evidence="3" id="KW-0813">Transport</keyword>
<dbReference type="SUPFAM" id="SSF111352">
    <property type="entry name" value="Ammonium transporter"/>
    <property type="match status" value="1"/>
</dbReference>
<feature type="transmembrane region" description="Helical" evidence="10">
    <location>
        <begin position="211"/>
        <end position="228"/>
    </location>
</feature>
<feature type="domain" description="Ammonium transporter AmtB-like" evidence="11">
    <location>
        <begin position="19"/>
        <end position="425"/>
    </location>
</feature>
<dbReference type="Pfam" id="PF00909">
    <property type="entry name" value="Ammonium_transp"/>
    <property type="match status" value="1"/>
</dbReference>
<reference evidence="13" key="1">
    <citation type="submission" date="2016-10" db="EMBL/GenBank/DDBJ databases">
        <authorList>
            <person name="Varghese N."/>
            <person name="Submissions S."/>
        </authorList>
    </citation>
    <scope>NUCLEOTIDE SEQUENCE [LARGE SCALE GENOMIC DNA]</scope>
    <source>
        <strain evidence="13">CGMCC 1.7739</strain>
    </source>
</reference>
<evidence type="ECO:0000256" key="2">
    <source>
        <dbReference type="ARBA" id="ARBA00005887"/>
    </source>
</evidence>
<dbReference type="GO" id="GO:0097272">
    <property type="term" value="P:ammonium homeostasis"/>
    <property type="evidence" value="ECO:0007669"/>
    <property type="project" value="TreeGrafter"/>
</dbReference>
<dbReference type="InterPro" id="IPR018047">
    <property type="entry name" value="Ammonium_transpt_CS"/>
</dbReference>
<keyword evidence="5 10" id="KW-1133">Transmembrane helix</keyword>
<dbReference type="PANTHER" id="PTHR11730:SF6">
    <property type="entry name" value="AMMONIUM TRANSPORTER"/>
    <property type="match status" value="1"/>
</dbReference>
<feature type="transmembrane region" description="Helical" evidence="10">
    <location>
        <begin position="307"/>
        <end position="325"/>
    </location>
</feature>
<feature type="transmembrane region" description="Helical" evidence="10">
    <location>
        <begin position="284"/>
        <end position="301"/>
    </location>
</feature>
<dbReference type="RefSeq" id="WP_092887163.1">
    <property type="nucleotide sequence ID" value="NZ_FOOQ01000001.1"/>
</dbReference>
<dbReference type="AlphaFoldDB" id="A0A1I2LC04"/>
<dbReference type="Gene3D" id="1.10.3430.10">
    <property type="entry name" value="Ammonium transporter AmtB like domains"/>
    <property type="match status" value="1"/>
</dbReference>
<feature type="transmembrane region" description="Helical" evidence="10">
    <location>
        <begin position="248"/>
        <end position="272"/>
    </location>
</feature>